<organism evidence="3 4">
    <name type="scientific">Ktedonospora formicarum</name>
    <dbReference type="NCBI Taxonomy" id="2778364"/>
    <lineage>
        <taxon>Bacteria</taxon>
        <taxon>Bacillati</taxon>
        <taxon>Chloroflexota</taxon>
        <taxon>Ktedonobacteria</taxon>
        <taxon>Ktedonobacterales</taxon>
        <taxon>Ktedonobacteraceae</taxon>
        <taxon>Ktedonospora</taxon>
    </lineage>
</organism>
<proteinExistence type="predicted"/>
<evidence type="ECO:0000313" key="4">
    <source>
        <dbReference type="Proteomes" id="UP000612362"/>
    </source>
</evidence>
<sequence length="94" mass="10292">MNVSWPGVKARERDAGTSSEGYEAVTQGKGREICMFKNLLRWIVPLIVLLIVITVIAIGSITYTHAAGVDSKHTTTEQVTPTPNVKPNIFWPGI</sequence>
<evidence type="ECO:0000256" key="2">
    <source>
        <dbReference type="SAM" id="Phobius"/>
    </source>
</evidence>
<reference evidence="3" key="1">
    <citation type="submission" date="2020-10" db="EMBL/GenBank/DDBJ databases">
        <title>Taxonomic study of unclassified bacteria belonging to the class Ktedonobacteria.</title>
        <authorList>
            <person name="Yabe S."/>
            <person name="Wang C.M."/>
            <person name="Zheng Y."/>
            <person name="Sakai Y."/>
            <person name="Cavaletti L."/>
            <person name="Monciardini P."/>
            <person name="Donadio S."/>
        </authorList>
    </citation>
    <scope>NUCLEOTIDE SEQUENCE</scope>
    <source>
        <strain evidence="3">SOSP1-1</strain>
    </source>
</reference>
<keyword evidence="2" id="KW-1133">Transmembrane helix</keyword>
<evidence type="ECO:0000256" key="1">
    <source>
        <dbReference type="SAM" id="MobiDB-lite"/>
    </source>
</evidence>
<comment type="caution">
    <text evidence="3">The sequence shown here is derived from an EMBL/GenBank/DDBJ whole genome shotgun (WGS) entry which is preliminary data.</text>
</comment>
<keyword evidence="2" id="KW-0472">Membrane</keyword>
<dbReference type="EMBL" id="BNJF01000001">
    <property type="protein sequence ID" value="GHO43319.1"/>
    <property type="molecule type" value="Genomic_DNA"/>
</dbReference>
<keyword evidence="2" id="KW-0812">Transmembrane</keyword>
<feature type="transmembrane region" description="Helical" evidence="2">
    <location>
        <begin position="39"/>
        <end position="63"/>
    </location>
</feature>
<dbReference type="AlphaFoldDB" id="A0A8J3HTA5"/>
<protein>
    <submittedName>
        <fullName evidence="3">Uncharacterized protein</fullName>
    </submittedName>
</protein>
<keyword evidence="4" id="KW-1185">Reference proteome</keyword>
<feature type="region of interest" description="Disordered" evidence="1">
    <location>
        <begin position="1"/>
        <end position="22"/>
    </location>
</feature>
<name>A0A8J3HTA5_9CHLR</name>
<feature type="compositionally biased region" description="Polar residues" evidence="1">
    <location>
        <begin position="76"/>
        <end position="85"/>
    </location>
</feature>
<feature type="region of interest" description="Disordered" evidence="1">
    <location>
        <begin position="72"/>
        <end position="94"/>
    </location>
</feature>
<dbReference type="Proteomes" id="UP000612362">
    <property type="component" value="Unassembled WGS sequence"/>
</dbReference>
<gene>
    <name evidence="3" type="ORF">KSX_14820</name>
</gene>
<accession>A0A8J3HTA5</accession>
<evidence type="ECO:0000313" key="3">
    <source>
        <dbReference type="EMBL" id="GHO43319.1"/>
    </source>
</evidence>